<dbReference type="AlphaFoldDB" id="A0A841Q2C5"/>
<evidence type="ECO:0000256" key="2">
    <source>
        <dbReference type="ARBA" id="ARBA00022670"/>
    </source>
</evidence>
<evidence type="ECO:0000256" key="3">
    <source>
        <dbReference type="ARBA" id="ARBA00022801"/>
    </source>
</evidence>
<evidence type="ECO:0000256" key="5">
    <source>
        <dbReference type="SAM" id="SignalP"/>
    </source>
</evidence>
<evidence type="ECO:0000313" key="9">
    <source>
        <dbReference type="Proteomes" id="UP000568839"/>
    </source>
</evidence>
<comment type="caution">
    <text evidence="8">The sequence shown here is derived from an EMBL/GenBank/DDBJ whole genome shotgun (WGS) entry which is preliminary data.</text>
</comment>
<evidence type="ECO:0000256" key="4">
    <source>
        <dbReference type="ARBA" id="ARBA00022807"/>
    </source>
</evidence>
<keyword evidence="3" id="KW-0378">Hydrolase</keyword>
<evidence type="ECO:0000313" key="8">
    <source>
        <dbReference type="EMBL" id="MBB6450438.1"/>
    </source>
</evidence>
<dbReference type="Proteomes" id="UP000568839">
    <property type="component" value="Unassembled WGS sequence"/>
</dbReference>
<dbReference type="InterPro" id="IPR038765">
    <property type="entry name" value="Papain-like_cys_pep_sf"/>
</dbReference>
<dbReference type="GO" id="GO:0006508">
    <property type="term" value="P:proteolysis"/>
    <property type="evidence" value="ECO:0007669"/>
    <property type="project" value="UniProtKB-KW"/>
</dbReference>
<evidence type="ECO:0008006" key="10">
    <source>
        <dbReference type="Google" id="ProtNLM"/>
    </source>
</evidence>
<keyword evidence="5" id="KW-0732">Signal</keyword>
<dbReference type="Pfam" id="PF00395">
    <property type="entry name" value="SLH"/>
    <property type="match status" value="3"/>
</dbReference>
<reference evidence="8 9" key="1">
    <citation type="submission" date="2020-08" db="EMBL/GenBank/DDBJ databases">
        <title>Genomic Encyclopedia of Type Strains, Phase IV (KMG-IV): sequencing the most valuable type-strain genomes for metagenomic binning, comparative biology and taxonomic classification.</title>
        <authorList>
            <person name="Goeker M."/>
        </authorList>
    </citation>
    <scope>NUCLEOTIDE SEQUENCE [LARGE SCALE GENOMIC DNA]</scope>
    <source>
        <strain evidence="8 9">DSM 21769</strain>
    </source>
</reference>
<protein>
    <recommendedName>
        <fullName evidence="10">S-layer homology domain-containing protein</fullName>
    </recommendedName>
</protein>
<feature type="domain" description="SLH" evidence="6">
    <location>
        <begin position="286"/>
        <end position="341"/>
    </location>
</feature>
<keyword evidence="2" id="KW-0645">Protease</keyword>
<comment type="similarity">
    <text evidence="1">Belongs to the peptidase C40 family.</text>
</comment>
<keyword evidence="9" id="KW-1185">Reference proteome</keyword>
<dbReference type="GO" id="GO:0008234">
    <property type="term" value="F:cysteine-type peptidase activity"/>
    <property type="evidence" value="ECO:0007669"/>
    <property type="project" value="UniProtKB-KW"/>
</dbReference>
<dbReference type="InterPro" id="IPR001119">
    <property type="entry name" value="SLH_dom"/>
</dbReference>
<dbReference type="InterPro" id="IPR051202">
    <property type="entry name" value="Peptidase_C40"/>
</dbReference>
<dbReference type="SUPFAM" id="SSF54001">
    <property type="entry name" value="Cysteine proteinases"/>
    <property type="match status" value="1"/>
</dbReference>
<organism evidence="8 9">
    <name type="scientific">Geomicrobium halophilum</name>
    <dbReference type="NCBI Taxonomy" id="549000"/>
    <lineage>
        <taxon>Bacteria</taxon>
        <taxon>Bacillati</taxon>
        <taxon>Bacillota</taxon>
        <taxon>Bacilli</taxon>
        <taxon>Bacillales</taxon>
        <taxon>Geomicrobium</taxon>
    </lineage>
</organism>
<dbReference type="Pfam" id="PF00877">
    <property type="entry name" value="NLPC_P60"/>
    <property type="match status" value="1"/>
</dbReference>
<feature type="domain" description="NlpC/P60" evidence="7">
    <location>
        <begin position="26"/>
        <end position="149"/>
    </location>
</feature>
<dbReference type="PANTHER" id="PTHR47053:SF1">
    <property type="entry name" value="MUREIN DD-ENDOPEPTIDASE MEPH-RELATED"/>
    <property type="match status" value="1"/>
</dbReference>
<evidence type="ECO:0000259" key="7">
    <source>
        <dbReference type="PROSITE" id="PS51935"/>
    </source>
</evidence>
<sequence length="341" mass="36918">MKKILMTATSVLLALTVFSANTDLADASVSDVIDEAKSHLGVPYQFGGTTPSGFDCSGYLVYIFNQTTDETLPRTAAQQSNYGESISKSDLQKGDLVFFNTRGSGVGHSGMYIGGGEFIHSSASQGISIADIDDPYYWGDRYVGAQRVLEENNKEKVKSETFEPLPDGEYHDVRKSFFAYHEITQLGKDGIINGYRDGTYKPNNQLSRGQAASLLANALDLDTSSTNAPFVDVSPNNHHAGAITAVAEEGLFTGNTDNEFMPADPMTRGHTANVFYHAFDLGGYAYDGSFDDVSDSHQFSRHIDALAGAGITTGNKDGDYEPGRATTRAHFAVFLYESLNL</sequence>
<accession>A0A841Q2C5</accession>
<keyword evidence="4" id="KW-0788">Thiol protease</keyword>
<name>A0A841Q2C5_9BACL</name>
<evidence type="ECO:0000256" key="1">
    <source>
        <dbReference type="ARBA" id="ARBA00007074"/>
    </source>
</evidence>
<dbReference type="Gene3D" id="3.90.1720.10">
    <property type="entry name" value="endopeptidase domain like (from Nostoc punctiforme)"/>
    <property type="match status" value="1"/>
</dbReference>
<dbReference type="EMBL" id="JACHHJ010000003">
    <property type="protein sequence ID" value="MBB6450438.1"/>
    <property type="molecule type" value="Genomic_DNA"/>
</dbReference>
<feature type="domain" description="SLH" evidence="6">
    <location>
        <begin position="166"/>
        <end position="229"/>
    </location>
</feature>
<dbReference type="PANTHER" id="PTHR47053">
    <property type="entry name" value="MUREIN DD-ENDOPEPTIDASE MEPH-RELATED"/>
    <property type="match status" value="1"/>
</dbReference>
<gene>
    <name evidence="8" type="ORF">HNR44_002421</name>
</gene>
<dbReference type="PROSITE" id="PS51935">
    <property type="entry name" value="NLPC_P60"/>
    <property type="match status" value="1"/>
</dbReference>
<dbReference type="PROSITE" id="PS51272">
    <property type="entry name" value="SLH"/>
    <property type="match status" value="2"/>
</dbReference>
<feature type="chain" id="PRO_5038570678" description="S-layer homology domain-containing protein" evidence="5">
    <location>
        <begin position="20"/>
        <end position="341"/>
    </location>
</feature>
<proteinExistence type="inferred from homology"/>
<dbReference type="RefSeq" id="WP_184404492.1">
    <property type="nucleotide sequence ID" value="NZ_JACHHJ010000003.1"/>
</dbReference>
<dbReference type="InterPro" id="IPR000064">
    <property type="entry name" value="NLP_P60_dom"/>
</dbReference>
<evidence type="ECO:0000259" key="6">
    <source>
        <dbReference type="PROSITE" id="PS51272"/>
    </source>
</evidence>
<feature type="signal peptide" evidence="5">
    <location>
        <begin position="1"/>
        <end position="19"/>
    </location>
</feature>